<comment type="caution">
    <text evidence="2">The sequence shown here is derived from an EMBL/GenBank/DDBJ whole genome shotgun (WGS) entry which is preliminary data.</text>
</comment>
<name>A0ABN9XAH5_9DINO</name>
<reference evidence="2" key="1">
    <citation type="submission" date="2023-10" db="EMBL/GenBank/DDBJ databases">
        <authorList>
            <person name="Chen Y."/>
            <person name="Shah S."/>
            <person name="Dougan E. K."/>
            <person name="Thang M."/>
            <person name="Chan C."/>
        </authorList>
    </citation>
    <scope>NUCLEOTIDE SEQUENCE [LARGE SCALE GENOMIC DNA]</scope>
</reference>
<keyword evidence="3" id="KW-1185">Reference proteome</keyword>
<accession>A0ABN9XAH5</accession>
<evidence type="ECO:0000313" key="3">
    <source>
        <dbReference type="Proteomes" id="UP001189429"/>
    </source>
</evidence>
<feature type="transmembrane region" description="Helical" evidence="1">
    <location>
        <begin position="91"/>
        <end position="108"/>
    </location>
</feature>
<sequence length="359" mass="40251">MGMPAGAAPRRAAGDEEEDWYEEAWQYAVVETMMLLVLIMIAILFDTFWHYLTHYVERNTYRFGHPHQGRAQGDEVNHEHKQLYTVLLQRMGTEFMTLGELALVIFLFEKYGVFDSVASACSTMGDMKLPKTGMDWFHMAEYVHFSLFGGMCLYFIQMSAFVAGSIRRIRGWEEERGRRADLLRAGSFIDRQVSTPSFFGGLDDHEEYECMQTRFIDGVFLWQIRDNTKYNTLLWHLGLNPDRADGRSLRSEVETLLQDQFDFSAFLALSVEAAVDDAIEVHIASWCTVWLFLACAFPIHRWGPSPQLSAGSGPTDRVLAGALLMGVQTAACVHGTGGEARGMGGKATGPLGVASTDVP</sequence>
<feature type="transmembrane region" description="Helical" evidence="1">
    <location>
        <begin position="33"/>
        <end position="52"/>
    </location>
</feature>
<proteinExistence type="predicted"/>
<protein>
    <recommendedName>
        <fullName evidence="4">Autophagy-related protein 9</fullName>
    </recommendedName>
</protein>
<dbReference type="Proteomes" id="UP001189429">
    <property type="component" value="Unassembled WGS sequence"/>
</dbReference>
<gene>
    <name evidence="2" type="ORF">PCOR1329_LOCUS74984</name>
</gene>
<dbReference type="EMBL" id="CAUYUJ010020204">
    <property type="protein sequence ID" value="CAK0896536.1"/>
    <property type="molecule type" value="Genomic_DNA"/>
</dbReference>
<evidence type="ECO:0000256" key="1">
    <source>
        <dbReference type="SAM" id="Phobius"/>
    </source>
</evidence>
<evidence type="ECO:0000313" key="2">
    <source>
        <dbReference type="EMBL" id="CAK0896536.1"/>
    </source>
</evidence>
<evidence type="ECO:0008006" key="4">
    <source>
        <dbReference type="Google" id="ProtNLM"/>
    </source>
</evidence>
<feature type="transmembrane region" description="Helical" evidence="1">
    <location>
        <begin position="142"/>
        <end position="166"/>
    </location>
</feature>
<organism evidence="2 3">
    <name type="scientific">Prorocentrum cordatum</name>
    <dbReference type="NCBI Taxonomy" id="2364126"/>
    <lineage>
        <taxon>Eukaryota</taxon>
        <taxon>Sar</taxon>
        <taxon>Alveolata</taxon>
        <taxon>Dinophyceae</taxon>
        <taxon>Prorocentrales</taxon>
        <taxon>Prorocentraceae</taxon>
        <taxon>Prorocentrum</taxon>
    </lineage>
</organism>
<keyword evidence="1" id="KW-0812">Transmembrane</keyword>
<keyword evidence="1" id="KW-1133">Transmembrane helix</keyword>
<keyword evidence="1" id="KW-0472">Membrane</keyword>